<dbReference type="RefSeq" id="WP_159411757.1">
    <property type="nucleotide sequence ID" value="NZ_CP026115.2"/>
</dbReference>
<dbReference type="AlphaFoldDB" id="A0A6I6Y4S2"/>
<feature type="compositionally biased region" description="Polar residues" evidence="1">
    <location>
        <begin position="498"/>
        <end position="523"/>
    </location>
</feature>
<feature type="region of interest" description="Disordered" evidence="1">
    <location>
        <begin position="485"/>
        <end position="523"/>
    </location>
</feature>
<feature type="compositionally biased region" description="Basic and acidic residues" evidence="1">
    <location>
        <begin position="296"/>
        <end position="305"/>
    </location>
</feature>
<dbReference type="Proteomes" id="UP000464480">
    <property type="component" value="Chromosome"/>
</dbReference>
<dbReference type="PANTHER" id="PTHR21525">
    <property type="entry name" value="MOTILE SPERM PROTEIN"/>
    <property type="match status" value="1"/>
</dbReference>
<evidence type="ECO:0000256" key="1">
    <source>
        <dbReference type="SAM" id="MobiDB-lite"/>
    </source>
</evidence>
<feature type="region of interest" description="Disordered" evidence="1">
    <location>
        <begin position="258"/>
        <end position="305"/>
    </location>
</feature>
<feature type="region of interest" description="Disordered" evidence="1">
    <location>
        <begin position="327"/>
        <end position="351"/>
    </location>
</feature>
<organism evidence="2 3">
    <name type="scientific">Pseudomonas putida</name>
    <name type="common">Arthrobacter siderocapsulatus</name>
    <dbReference type="NCBI Taxonomy" id="303"/>
    <lineage>
        <taxon>Bacteria</taxon>
        <taxon>Pseudomonadati</taxon>
        <taxon>Pseudomonadota</taxon>
        <taxon>Gammaproteobacteria</taxon>
        <taxon>Pseudomonadales</taxon>
        <taxon>Pseudomonadaceae</taxon>
        <taxon>Pseudomonas</taxon>
    </lineage>
</organism>
<name>A0A6I6Y4S2_PSEPU</name>
<evidence type="ECO:0000313" key="3">
    <source>
        <dbReference type="Proteomes" id="UP000464480"/>
    </source>
</evidence>
<proteinExistence type="predicted"/>
<feature type="compositionally biased region" description="Basic residues" evidence="1">
    <location>
        <begin position="268"/>
        <end position="279"/>
    </location>
</feature>
<dbReference type="PANTHER" id="PTHR21525:SF9">
    <property type="entry name" value="CHANNEL_COLICIN DOMAIN-CONTAINING PROTEIN"/>
    <property type="match status" value="1"/>
</dbReference>
<sequence length="580" mass="60212">MANTQVFTLGLGVTVINPLGQAIDLLRRDVERLRRQAGGTRLRRLIGEVIRLGLELGKVRQVERQLALDQQQQHDDQIARLGDEIEAVERLRQHYLMLDRVIAGLARLKPLPGQMTVNVFQQWHAVLQGQVAPAAGKVKAPAQEPKPDAGGASLTLGKGLAITAGGLGALGLGTAYVRAYRKQSPEKQRAIRERGLTEWRENRAQALAKVAKAVITGEDGEEMARGTGAALGDLGGRALGAMGAMLFRGKGKALGKAIGTGKSAAAVKPRRTRKSQRKANAKEQREAAKQQAVQEAEEKKQDEAAQKRWAEAGGLIGEAVGDRAGGGLFNLLTEDEDPAASGSEASSLTEGQSESQVALAFSLSSAGKQLSSVGKFFKRVPVAAVLDTSSQVLDTYQSDATPAEKLEGYGQTVGGLGGTLAGSSAGWLGGAAAGAMIGSVVPGIGTVIGAAVGGALGSLGGGIFGGMAGEFAGGWLGKTVASVTGNDAPGARPDAVNSPAQAAPTQESAGSPATSTQQSPATVSPTINQQFTFTANMPVTFNNSLDDPTTLQQLEAIARRMLEDLMRQARSVQMADQPQP</sequence>
<evidence type="ECO:0000313" key="2">
    <source>
        <dbReference type="EMBL" id="QHG66584.1"/>
    </source>
</evidence>
<protein>
    <recommendedName>
        <fullName evidence="4">Tail tape measure protein</fullName>
    </recommendedName>
</protein>
<dbReference type="EMBL" id="CP026115">
    <property type="protein sequence ID" value="QHG66584.1"/>
    <property type="molecule type" value="Genomic_DNA"/>
</dbReference>
<evidence type="ECO:0008006" key="4">
    <source>
        <dbReference type="Google" id="ProtNLM"/>
    </source>
</evidence>
<reference evidence="2 3" key="1">
    <citation type="submission" date="2020-02" db="EMBL/GenBank/DDBJ databases">
        <title>Pseudomonas Putida W5 Complete Genome Assembly.</title>
        <authorList>
            <person name="Yuan Z.-C."/>
            <person name="Shaw G.A."/>
            <person name="Cusano A.D."/>
            <person name="Caddey B.J."/>
            <person name="Weselowski B.J."/>
        </authorList>
    </citation>
    <scope>NUCLEOTIDE SEQUENCE [LARGE SCALE GENOMIC DNA]</scope>
    <source>
        <strain evidence="2 3">W5</strain>
    </source>
</reference>
<gene>
    <name evidence="2" type="ORF">C2H86_20195</name>
</gene>
<accession>A0A6I6Y4S2</accession>